<dbReference type="GO" id="GO:0015095">
    <property type="term" value="F:magnesium ion transmembrane transporter activity"/>
    <property type="evidence" value="ECO:0007669"/>
    <property type="project" value="TreeGrafter"/>
</dbReference>
<organism evidence="10 11">
    <name type="scientific">Schizopora paradoxa</name>
    <dbReference type="NCBI Taxonomy" id="27342"/>
    <lineage>
        <taxon>Eukaryota</taxon>
        <taxon>Fungi</taxon>
        <taxon>Dikarya</taxon>
        <taxon>Basidiomycota</taxon>
        <taxon>Agaricomycotina</taxon>
        <taxon>Agaricomycetes</taxon>
        <taxon>Hymenochaetales</taxon>
        <taxon>Schizoporaceae</taxon>
        <taxon>Schizopora</taxon>
    </lineage>
</organism>
<feature type="compositionally biased region" description="Polar residues" evidence="8">
    <location>
        <begin position="201"/>
        <end position="214"/>
    </location>
</feature>
<comment type="subcellular location">
    <subcellularLocation>
        <location evidence="1">Cell membrane</location>
        <topology evidence="1">Multi-pass membrane protein</topology>
    </subcellularLocation>
</comment>
<feature type="region of interest" description="Disordered" evidence="8">
    <location>
        <begin position="1"/>
        <end position="28"/>
    </location>
</feature>
<evidence type="ECO:0000256" key="4">
    <source>
        <dbReference type="ARBA" id="ARBA00022475"/>
    </source>
</evidence>
<evidence type="ECO:0000256" key="2">
    <source>
        <dbReference type="ARBA" id="ARBA00009765"/>
    </source>
</evidence>
<evidence type="ECO:0000313" key="10">
    <source>
        <dbReference type="EMBL" id="KLO16017.1"/>
    </source>
</evidence>
<name>A0A0H2RWN6_9AGAM</name>
<dbReference type="STRING" id="27342.A0A0H2RWN6"/>
<dbReference type="InterPro" id="IPR002523">
    <property type="entry name" value="MgTranspt_CorA/ZnTranspt_ZntB"/>
</dbReference>
<dbReference type="Proteomes" id="UP000053477">
    <property type="component" value="Unassembled WGS sequence"/>
</dbReference>
<accession>A0A0H2RWN6</accession>
<comment type="similarity">
    <text evidence="2">Belongs to the CorA metal ion transporter (MIT) (TC 1.A.35) family.</text>
</comment>
<keyword evidence="5 9" id="KW-0812">Transmembrane</keyword>
<feature type="compositionally biased region" description="Low complexity" evidence="8">
    <location>
        <begin position="16"/>
        <end position="28"/>
    </location>
</feature>
<dbReference type="InterPro" id="IPR045863">
    <property type="entry name" value="CorA_TM1_TM2"/>
</dbReference>
<evidence type="ECO:0000256" key="6">
    <source>
        <dbReference type="ARBA" id="ARBA00022989"/>
    </source>
</evidence>
<dbReference type="PANTHER" id="PTHR46494">
    <property type="entry name" value="CORA FAMILY METAL ION TRANSPORTER (EUROFUNG)"/>
    <property type="match status" value="1"/>
</dbReference>
<evidence type="ECO:0000256" key="5">
    <source>
        <dbReference type="ARBA" id="ARBA00022692"/>
    </source>
</evidence>
<dbReference type="Pfam" id="PF01544">
    <property type="entry name" value="CorA"/>
    <property type="match status" value="1"/>
</dbReference>
<keyword evidence="6 9" id="KW-1133">Transmembrane helix</keyword>
<dbReference type="GO" id="GO:0050897">
    <property type="term" value="F:cobalt ion binding"/>
    <property type="evidence" value="ECO:0007669"/>
    <property type="project" value="TreeGrafter"/>
</dbReference>
<dbReference type="GO" id="GO:0015087">
    <property type="term" value="F:cobalt ion transmembrane transporter activity"/>
    <property type="evidence" value="ECO:0007669"/>
    <property type="project" value="TreeGrafter"/>
</dbReference>
<reference evidence="10 11" key="1">
    <citation type="submission" date="2015-04" db="EMBL/GenBank/DDBJ databases">
        <title>Complete genome sequence of Schizopora paradoxa KUC8140, a cosmopolitan wood degrader in East Asia.</title>
        <authorList>
            <consortium name="DOE Joint Genome Institute"/>
            <person name="Min B."/>
            <person name="Park H."/>
            <person name="Jang Y."/>
            <person name="Kim J.-J."/>
            <person name="Kim K.H."/>
            <person name="Pangilinan J."/>
            <person name="Lipzen A."/>
            <person name="Riley R."/>
            <person name="Grigoriev I.V."/>
            <person name="Spatafora J.W."/>
            <person name="Choi I.-G."/>
        </authorList>
    </citation>
    <scope>NUCLEOTIDE SEQUENCE [LARGE SCALE GENOMIC DNA]</scope>
    <source>
        <strain evidence="10 11">KUC8140</strain>
    </source>
</reference>
<feature type="region of interest" description="Disordered" evidence="8">
    <location>
        <begin position="184"/>
        <end position="253"/>
    </location>
</feature>
<dbReference type="GO" id="GO:0000287">
    <property type="term" value="F:magnesium ion binding"/>
    <property type="evidence" value="ECO:0007669"/>
    <property type="project" value="TreeGrafter"/>
</dbReference>
<proteinExistence type="inferred from homology"/>
<protein>
    <recommendedName>
        <fullName evidence="12">Cora-domain-containing protein</fullName>
    </recommendedName>
</protein>
<keyword evidence="3" id="KW-0813">Transport</keyword>
<evidence type="ECO:0000256" key="1">
    <source>
        <dbReference type="ARBA" id="ARBA00004651"/>
    </source>
</evidence>
<keyword evidence="11" id="KW-1185">Reference proteome</keyword>
<dbReference type="AlphaFoldDB" id="A0A0H2RWN6"/>
<dbReference type="PANTHER" id="PTHR46494:SF1">
    <property type="entry name" value="CORA FAMILY METAL ION TRANSPORTER (EUROFUNG)"/>
    <property type="match status" value="1"/>
</dbReference>
<keyword evidence="4" id="KW-1003">Cell membrane</keyword>
<dbReference type="Gene3D" id="1.20.58.340">
    <property type="entry name" value="Magnesium transport protein CorA, transmembrane region"/>
    <property type="match status" value="2"/>
</dbReference>
<evidence type="ECO:0000256" key="3">
    <source>
        <dbReference type="ARBA" id="ARBA00022448"/>
    </source>
</evidence>
<dbReference type="Gene3D" id="3.30.460.20">
    <property type="entry name" value="CorA soluble domain-like"/>
    <property type="match status" value="1"/>
</dbReference>
<feature type="compositionally biased region" description="Basic and acidic residues" evidence="8">
    <location>
        <begin position="184"/>
        <end position="195"/>
    </location>
</feature>
<evidence type="ECO:0000313" key="11">
    <source>
        <dbReference type="Proteomes" id="UP000053477"/>
    </source>
</evidence>
<dbReference type="EMBL" id="KQ085921">
    <property type="protein sequence ID" value="KLO16017.1"/>
    <property type="molecule type" value="Genomic_DNA"/>
</dbReference>
<sequence>MIVPSRSRAQTAQTFASRASGRSAISSRPGAGIERFRAAARKIIHMHRGSRAMTLDLNTGAEPGIDARNADADSLYGHIRARCLIDVVDYSSVRSKFQRFDNMGFLDYLEDERANRRDEWAKVRWINVVGISWDVMSALAIKYDIHPLALEDIIHGQSKKSRSKADYYAKHLFIRILRHTLAREDSDDTHKEPDPHILSSFYRSQSPSSISVETYSDDEGPMKGSQFNARRNGEDLNDAHDESRVPSRGRTSSTLRMQNQLANEITLEDLKSGDRVKVDVLPFFICLFRDGTVVSFSAGNEDDFVLPISARLRRRDTGLRATADSSMLVQSLLDLIVDKAIEVVDEYQRKILKFEQKVLVRTSMKTVRNLHILSGDLTMHKQTLNPIKTLVYGLRRYDIDRSAALLDATGETEVHGYMSPKSKIYLADVHDHIDHVLNSMDMFASISENLIDYTFNMASYEMNGTMKRLMYVTVVFLPLTLLAGYFGMNFKKFWSINNNSDLFYWEIAIPMVIVVVLVFTCSDLGRLAHFVEKRWDARKVKKVSQSIDFEVF</sequence>
<evidence type="ECO:0000256" key="8">
    <source>
        <dbReference type="SAM" id="MobiDB-lite"/>
    </source>
</evidence>
<dbReference type="SUPFAM" id="SSF143865">
    <property type="entry name" value="CorA soluble domain-like"/>
    <property type="match status" value="1"/>
</dbReference>
<dbReference type="SUPFAM" id="SSF144083">
    <property type="entry name" value="Magnesium transport protein CorA, transmembrane region"/>
    <property type="match status" value="1"/>
</dbReference>
<evidence type="ECO:0000256" key="7">
    <source>
        <dbReference type="ARBA" id="ARBA00023136"/>
    </source>
</evidence>
<dbReference type="InParanoid" id="A0A0H2RWN6"/>
<dbReference type="OrthoDB" id="165352at2759"/>
<feature type="compositionally biased region" description="Basic and acidic residues" evidence="8">
    <location>
        <begin position="231"/>
        <end position="245"/>
    </location>
</feature>
<feature type="transmembrane region" description="Helical" evidence="9">
    <location>
        <begin position="502"/>
        <end position="525"/>
    </location>
</feature>
<gene>
    <name evidence="10" type="ORF">SCHPADRAFT_823746</name>
</gene>
<dbReference type="GO" id="GO:0005886">
    <property type="term" value="C:plasma membrane"/>
    <property type="evidence" value="ECO:0007669"/>
    <property type="project" value="UniProtKB-SubCell"/>
</dbReference>
<keyword evidence="7 9" id="KW-0472">Membrane</keyword>
<evidence type="ECO:0000256" key="9">
    <source>
        <dbReference type="SAM" id="Phobius"/>
    </source>
</evidence>
<dbReference type="InterPro" id="IPR045861">
    <property type="entry name" value="CorA_cytoplasmic_dom"/>
</dbReference>
<feature type="transmembrane region" description="Helical" evidence="9">
    <location>
        <begin position="469"/>
        <end position="490"/>
    </location>
</feature>
<evidence type="ECO:0008006" key="12">
    <source>
        <dbReference type="Google" id="ProtNLM"/>
    </source>
</evidence>